<proteinExistence type="predicted"/>
<dbReference type="Pfam" id="PF13827">
    <property type="entry name" value="DUF4189"/>
    <property type="match status" value="1"/>
</dbReference>
<evidence type="ECO:0000313" key="4">
    <source>
        <dbReference type="EMBL" id="RDI67254.1"/>
    </source>
</evidence>
<dbReference type="RefSeq" id="WP_068007848.1">
    <property type="nucleotide sequence ID" value="NZ_QQBC01000003.1"/>
</dbReference>
<keyword evidence="2" id="KW-0732">Signal</keyword>
<feature type="chain" id="PRO_5017083617" evidence="2">
    <location>
        <begin position="30"/>
        <end position="142"/>
    </location>
</feature>
<evidence type="ECO:0000256" key="1">
    <source>
        <dbReference type="SAM" id="MobiDB-lite"/>
    </source>
</evidence>
<gene>
    <name evidence="4" type="ORF">DFR76_103325</name>
</gene>
<dbReference type="EMBL" id="QQBC01000003">
    <property type="protein sequence ID" value="RDI67254.1"/>
    <property type="molecule type" value="Genomic_DNA"/>
</dbReference>
<evidence type="ECO:0000313" key="5">
    <source>
        <dbReference type="Proteomes" id="UP000254869"/>
    </source>
</evidence>
<feature type="domain" description="DUF4189" evidence="3">
    <location>
        <begin position="35"/>
        <end position="114"/>
    </location>
</feature>
<evidence type="ECO:0000259" key="3">
    <source>
        <dbReference type="Pfam" id="PF13827"/>
    </source>
</evidence>
<dbReference type="Proteomes" id="UP000254869">
    <property type="component" value="Unassembled WGS sequence"/>
</dbReference>
<name>A0A370ICW4_9NOCA</name>
<dbReference type="InterPro" id="IPR025240">
    <property type="entry name" value="DUF4189"/>
</dbReference>
<evidence type="ECO:0000256" key="2">
    <source>
        <dbReference type="SAM" id="SignalP"/>
    </source>
</evidence>
<organism evidence="4 5">
    <name type="scientific">Nocardia pseudobrasiliensis</name>
    <dbReference type="NCBI Taxonomy" id="45979"/>
    <lineage>
        <taxon>Bacteria</taxon>
        <taxon>Bacillati</taxon>
        <taxon>Actinomycetota</taxon>
        <taxon>Actinomycetes</taxon>
        <taxon>Mycobacteriales</taxon>
        <taxon>Nocardiaceae</taxon>
        <taxon>Nocardia</taxon>
    </lineage>
</organism>
<comment type="caution">
    <text evidence="4">The sequence shown here is derived from an EMBL/GenBank/DDBJ whole genome shotgun (WGS) entry which is preliminary data.</text>
</comment>
<protein>
    <submittedName>
        <fullName evidence="4">Uncharacterized protein DUF4189</fullName>
    </submittedName>
</protein>
<feature type="signal peptide" evidence="2">
    <location>
        <begin position="1"/>
        <end position="29"/>
    </location>
</feature>
<feature type="region of interest" description="Disordered" evidence="1">
    <location>
        <begin position="113"/>
        <end position="142"/>
    </location>
</feature>
<keyword evidence="5" id="KW-1185">Reference proteome</keyword>
<dbReference type="AlphaFoldDB" id="A0A370ICW4"/>
<accession>A0A370ICW4</accession>
<reference evidence="4 5" key="1">
    <citation type="submission" date="2018-07" db="EMBL/GenBank/DDBJ databases">
        <title>Genomic Encyclopedia of Type Strains, Phase IV (KMG-IV): sequencing the most valuable type-strain genomes for metagenomic binning, comparative biology and taxonomic classification.</title>
        <authorList>
            <person name="Goeker M."/>
        </authorList>
    </citation>
    <scope>NUCLEOTIDE SEQUENCE [LARGE SCALE GENOMIC DNA]</scope>
    <source>
        <strain evidence="4 5">DSM 44290</strain>
    </source>
</reference>
<dbReference type="STRING" id="1210086.GCA_001613105_07367"/>
<sequence>MPLLHKAAWVLTVPVVAALTSVGAGPADAAAGDLYGAMSLSPSTGTVAYAVNYSNQGMADGGSNVKCGVYDCQVVVRFANACAAVAQGADHRFGWAWAPTKVEAEKAAVETLGESAPPFPDLGSASPRPAQPVLSACTDNAA</sequence>